<comment type="pathway">
    <text evidence="11">Cell wall biogenesis; peptidoglycan biosynthesis.</text>
</comment>
<dbReference type="PATRIC" id="fig|631454.5.peg.2450"/>
<dbReference type="InterPro" id="IPR023346">
    <property type="entry name" value="Lysozyme-like_dom_sf"/>
</dbReference>
<evidence type="ECO:0000256" key="5">
    <source>
        <dbReference type="ARBA" id="ARBA00022692"/>
    </source>
</evidence>
<dbReference type="GO" id="GO:0071555">
    <property type="term" value="P:cell wall organization"/>
    <property type="evidence" value="ECO:0007669"/>
    <property type="project" value="UniProtKB-KW"/>
</dbReference>
<keyword evidence="6 11" id="KW-0133">Cell shape</keyword>
<keyword evidence="8 11" id="KW-1133">Transmembrane helix</keyword>
<comment type="caution">
    <text evidence="13">The sequence shown here is derived from an EMBL/GenBank/DDBJ whole genome shotgun (WGS) entry which is preliminary data.</text>
</comment>
<keyword evidence="2 11" id="KW-0997">Cell inner membrane</keyword>
<name>V4QWB9_9HYPH</name>
<evidence type="ECO:0000256" key="11">
    <source>
        <dbReference type="HAMAP-Rule" id="MF_00766"/>
    </source>
</evidence>
<dbReference type="PANTHER" id="PTHR30400:SF0">
    <property type="entry name" value="BIOSYNTHETIC PEPTIDOGLYCAN TRANSGLYCOSYLASE"/>
    <property type="match status" value="1"/>
</dbReference>
<dbReference type="InterPro" id="IPR001264">
    <property type="entry name" value="Glyco_trans_51"/>
</dbReference>
<dbReference type="GO" id="GO:0009274">
    <property type="term" value="C:peptidoglycan-based cell wall"/>
    <property type="evidence" value="ECO:0007669"/>
    <property type="project" value="InterPro"/>
</dbReference>
<dbReference type="Proteomes" id="UP000017819">
    <property type="component" value="Unassembled WGS sequence"/>
</dbReference>
<evidence type="ECO:0000256" key="1">
    <source>
        <dbReference type="ARBA" id="ARBA00022475"/>
    </source>
</evidence>
<evidence type="ECO:0000313" key="13">
    <source>
        <dbReference type="EMBL" id="ESR24032.1"/>
    </source>
</evidence>
<evidence type="ECO:0000256" key="9">
    <source>
        <dbReference type="ARBA" id="ARBA00023136"/>
    </source>
</evidence>
<organism evidence="13 14">
    <name type="scientific">Lutibaculum baratangense AMV1</name>
    <dbReference type="NCBI Taxonomy" id="631454"/>
    <lineage>
        <taxon>Bacteria</taxon>
        <taxon>Pseudomonadati</taxon>
        <taxon>Pseudomonadota</taxon>
        <taxon>Alphaproteobacteria</taxon>
        <taxon>Hyphomicrobiales</taxon>
        <taxon>Tepidamorphaceae</taxon>
        <taxon>Lutibaculum</taxon>
    </lineage>
</organism>
<comment type="catalytic activity">
    <reaction evidence="11">
        <text>[GlcNAc-(1-&gt;4)-Mur2Ac(oyl-L-Ala-gamma-D-Glu-L-Lys-D-Ala-D-Ala)](n)-di-trans,octa-cis-undecaprenyl diphosphate + beta-D-GlcNAc-(1-&gt;4)-Mur2Ac(oyl-L-Ala-gamma-D-Glu-L-Lys-D-Ala-D-Ala)-di-trans,octa-cis-undecaprenyl diphosphate = [GlcNAc-(1-&gt;4)-Mur2Ac(oyl-L-Ala-gamma-D-Glu-L-Lys-D-Ala-D-Ala)](n+1)-di-trans,octa-cis-undecaprenyl diphosphate + di-trans,octa-cis-undecaprenyl diphosphate + H(+)</text>
        <dbReference type="Rhea" id="RHEA:23708"/>
        <dbReference type="Rhea" id="RHEA-COMP:9602"/>
        <dbReference type="Rhea" id="RHEA-COMP:9603"/>
        <dbReference type="ChEBI" id="CHEBI:15378"/>
        <dbReference type="ChEBI" id="CHEBI:58405"/>
        <dbReference type="ChEBI" id="CHEBI:60033"/>
        <dbReference type="ChEBI" id="CHEBI:78435"/>
        <dbReference type="EC" id="2.4.99.28"/>
    </reaction>
</comment>
<evidence type="ECO:0000256" key="10">
    <source>
        <dbReference type="ARBA" id="ARBA00023316"/>
    </source>
</evidence>
<dbReference type="EMBL" id="AWXZ01000035">
    <property type="protein sequence ID" value="ESR24032.1"/>
    <property type="molecule type" value="Genomic_DNA"/>
</dbReference>
<dbReference type="eggNOG" id="COG0744">
    <property type="taxonomic scope" value="Bacteria"/>
</dbReference>
<gene>
    <name evidence="11" type="primary">mtgA</name>
    <name evidence="13" type="ORF">N177_2481</name>
</gene>
<comment type="subcellular location">
    <subcellularLocation>
        <location evidence="11">Cell inner membrane</location>
        <topology evidence="11">Single-pass membrane protein</topology>
    </subcellularLocation>
</comment>
<keyword evidence="7 11" id="KW-0573">Peptidoglycan synthesis</keyword>
<evidence type="ECO:0000256" key="7">
    <source>
        <dbReference type="ARBA" id="ARBA00022984"/>
    </source>
</evidence>
<dbReference type="Pfam" id="PF00912">
    <property type="entry name" value="Transgly"/>
    <property type="match status" value="1"/>
</dbReference>
<keyword evidence="14" id="KW-1185">Reference proteome</keyword>
<dbReference type="InterPro" id="IPR036950">
    <property type="entry name" value="PBP_transglycosylase"/>
</dbReference>
<keyword evidence="10 11" id="KW-0961">Cell wall biogenesis/degradation</keyword>
<dbReference type="GO" id="GO:0005886">
    <property type="term" value="C:plasma membrane"/>
    <property type="evidence" value="ECO:0007669"/>
    <property type="project" value="UniProtKB-SubCell"/>
</dbReference>
<dbReference type="GO" id="GO:0008955">
    <property type="term" value="F:peptidoglycan glycosyltransferase activity"/>
    <property type="evidence" value="ECO:0007669"/>
    <property type="project" value="UniProtKB-UniRule"/>
</dbReference>
<evidence type="ECO:0000256" key="6">
    <source>
        <dbReference type="ARBA" id="ARBA00022960"/>
    </source>
</evidence>
<dbReference type="GO" id="GO:0016763">
    <property type="term" value="F:pentosyltransferase activity"/>
    <property type="evidence" value="ECO:0007669"/>
    <property type="project" value="InterPro"/>
</dbReference>
<dbReference type="Gene3D" id="1.10.3810.10">
    <property type="entry name" value="Biosynthetic peptidoglycan transglycosylase-like"/>
    <property type="match status" value="1"/>
</dbReference>
<evidence type="ECO:0000259" key="12">
    <source>
        <dbReference type="Pfam" id="PF00912"/>
    </source>
</evidence>
<feature type="transmembrane region" description="Helical" evidence="11">
    <location>
        <begin position="20"/>
        <end position="43"/>
    </location>
</feature>
<dbReference type="GO" id="GO:0008360">
    <property type="term" value="P:regulation of cell shape"/>
    <property type="evidence" value="ECO:0007669"/>
    <property type="project" value="UniProtKB-KW"/>
</dbReference>
<evidence type="ECO:0000256" key="4">
    <source>
        <dbReference type="ARBA" id="ARBA00022679"/>
    </source>
</evidence>
<dbReference type="STRING" id="631454.N177_2481"/>
<dbReference type="EC" id="2.4.99.28" evidence="11"/>
<dbReference type="GO" id="GO:0009252">
    <property type="term" value="P:peptidoglycan biosynthetic process"/>
    <property type="evidence" value="ECO:0007669"/>
    <property type="project" value="UniProtKB-UniRule"/>
</dbReference>
<proteinExistence type="inferred from homology"/>
<dbReference type="AlphaFoldDB" id="V4QWB9"/>
<dbReference type="HAMAP" id="MF_00766">
    <property type="entry name" value="PGT_MtgA"/>
    <property type="match status" value="1"/>
</dbReference>
<dbReference type="InterPro" id="IPR011812">
    <property type="entry name" value="Pep_trsgly"/>
</dbReference>
<accession>V4QWB9</accession>
<dbReference type="UniPathway" id="UPA00219"/>
<keyword evidence="9 11" id="KW-0472">Membrane</keyword>
<evidence type="ECO:0000256" key="3">
    <source>
        <dbReference type="ARBA" id="ARBA00022676"/>
    </source>
</evidence>
<dbReference type="SUPFAM" id="SSF53955">
    <property type="entry name" value="Lysozyme-like"/>
    <property type="match status" value="1"/>
</dbReference>
<reference evidence="13 14" key="1">
    <citation type="journal article" date="2014" name="Genome Announc.">
        <title>Draft Genome Sequence of Lutibaculum baratangense Strain AMV1T, Isolated from a Mud Volcano in Andamans, India.</title>
        <authorList>
            <person name="Singh A."/>
            <person name="Sreenivas A."/>
            <person name="Sathyanarayana Reddy G."/>
            <person name="Pinnaka A.K."/>
            <person name="Shivaji S."/>
        </authorList>
    </citation>
    <scope>NUCLEOTIDE SEQUENCE [LARGE SCALE GENOMIC DNA]</scope>
    <source>
        <strain evidence="13 14">AMV1</strain>
    </source>
</reference>
<evidence type="ECO:0000256" key="8">
    <source>
        <dbReference type="ARBA" id="ARBA00022989"/>
    </source>
</evidence>
<sequence length="236" mass="26645">MVDEQVERPRRRRRRGVGWLVSRLLLLAIAVACLPILLVPLYAVANPPWSTLQAWQELNRIDTTRRWVPLEEISPNLVNAVMMSEDGQFCAHQGVDWAAVQEVLDRNADRPRGASTIPMQVAKNMFLWPSRSYLRKGLEIPIAYYLDTVWEKRRTMEIYLNIVEWGPGVFGAEAAAQHWFGKPAANLTASEGALLAVTLPNPRLRNPAQPSAQLRRLAGIIERRARQAGSYVGCLK</sequence>
<feature type="domain" description="Glycosyl transferase family 51" evidence="12">
    <location>
        <begin position="61"/>
        <end position="216"/>
    </location>
</feature>
<dbReference type="OrthoDB" id="9766909at2"/>
<dbReference type="RefSeq" id="WP_023432610.1">
    <property type="nucleotide sequence ID" value="NZ_AWXZ01000035.1"/>
</dbReference>
<dbReference type="NCBIfam" id="TIGR02070">
    <property type="entry name" value="mono_pep_trsgly"/>
    <property type="match status" value="1"/>
</dbReference>
<keyword evidence="4 11" id="KW-0808">Transferase</keyword>
<dbReference type="PANTHER" id="PTHR30400">
    <property type="entry name" value="MONOFUNCTIONAL BIOSYNTHETIC PEPTIDOGLYCAN TRANSGLYCOSYLASE"/>
    <property type="match status" value="1"/>
</dbReference>
<evidence type="ECO:0000313" key="14">
    <source>
        <dbReference type="Proteomes" id="UP000017819"/>
    </source>
</evidence>
<evidence type="ECO:0000256" key="2">
    <source>
        <dbReference type="ARBA" id="ARBA00022519"/>
    </source>
</evidence>
<comment type="function">
    <text evidence="11">Peptidoglycan polymerase that catalyzes glycan chain elongation from lipid-linked precursors.</text>
</comment>
<comment type="similarity">
    <text evidence="11">Belongs to the glycosyltransferase 51 family.</text>
</comment>
<keyword evidence="3 11" id="KW-0328">Glycosyltransferase</keyword>
<keyword evidence="1 11" id="KW-1003">Cell membrane</keyword>
<keyword evidence="5 11" id="KW-0812">Transmembrane</keyword>
<protein>
    <recommendedName>
        <fullName evidence="11">Biosynthetic peptidoglycan transglycosylase</fullName>
        <ecNumber evidence="11">2.4.99.28</ecNumber>
    </recommendedName>
    <alternativeName>
        <fullName evidence="11">Glycan polymerase</fullName>
    </alternativeName>
    <alternativeName>
        <fullName evidence="11">Peptidoglycan glycosyltransferase MtgA</fullName>
        <shortName evidence="11">PGT</shortName>
    </alternativeName>
</protein>